<evidence type="ECO:0000256" key="6">
    <source>
        <dbReference type="ARBA" id="ARBA00022882"/>
    </source>
</evidence>
<feature type="domain" description="Cyclic nucleotide-binding" evidence="13">
    <location>
        <begin position="274"/>
        <end position="388"/>
    </location>
</feature>
<dbReference type="Pfam" id="PF00027">
    <property type="entry name" value="cNMP_binding"/>
    <property type="match status" value="1"/>
</dbReference>
<dbReference type="GO" id="GO:0005249">
    <property type="term" value="F:voltage-gated potassium channel activity"/>
    <property type="evidence" value="ECO:0007669"/>
    <property type="project" value="InterPro"/>
</dbReference>
<dbReference type="RefSeq" id="WP_191253046.1">
    <property type="nucleotide sequence ID" value="NZ_BNCI01000002.1"/>
</dbReference>
<evidence type="ECO:0000256" key="12">
    <source>
        <dbReference type="SAM" id="Phobius"/>
    </source>
</evidence>
<evidence type="ECO:0000313" key="14">
    <source>
        <dbReference type="EMBL" id="GHF27127.1"/>
    </source>
</evidence>
<dbReference type="PANTHER" id="PTHR11537">
    <property type="entry name" value="VOLTAGE-GATED POTASSIUM CHANNEL"/>
    <property type="match status" value="1"/>
</dbReference>
<feature type="transmembrane region" description="Helical" evidence="12">
    <location>
        <begin position="35"/>
        <end position="56"/>
    </location>
</feature>
<keyword evidence="15" id="KW-1185">Reference proteome</keyword>
<dbReference type="PRINTS" id="PR00169">
    <property type="entry name" value="KCHANNEL"/>
</dbReference>
<dbReference type="Gene3D" id="2.60.120.10">
    <property type="entry name" value="Jelly Rolls"/>
    <property type="match status" value="1"/>
</dbReference>
<dbReference type="CDD" id="cd00038">
    <property type="entry name" value="CAP_ED"/>
    <property type="match status" value="1"/>
</dbReference>
<dbReference type="SUPFAM" id="SSF81324">
    <property type="entry name" value="Voltage-gated potassium channels"/>
    <property type="match status" value="1"/>
</dbReference>
<reference evidence="14" key="2">
    <citation type="submission" date="2020-09" db="EMBL/GenBank/DDBJ databases">
        <authorList>
            <person name="Sun Q."/>
            <person name="Kim S."/>
        </authorList>
    </citation>
    <scope>NUCLEOTIDE SEQUENCE</scope>
    <source>
        <strain evidence="14">KCTC 42590</strain>
    </source>
</reference>
<keyword evidence="10 12" id="KW-0472">Membrane</keyword>
<comment type="caution">
    <text evidence="14">The sequence shown here is derived from an EMBL/GenBank/DDBJ whole genome shotgun (WGS) entry which is preliminary data.</text>
</comment>
<gene>
    <name evidence="14" type="ORF">GCM10017044_22710</name>
</gene>
<keyword evidence="7" id="KW-0630">Potassium</keyword>
<feature type="transmembrane region" description="Helical" evidence="12">
    <location>
        <begin position="107"/>
        <end position="129"/>
    </location>
</feature>
<dbReference type="InterPro" id="IPR000595">
    <property type="entry name" value="cNMP-bd_dom"/>
</dbReference>
<keyword evidence="6" id="KW-0851">Voltage-gated channel</keyword>
<evidence type="ECO:0000256" key="3">
    <source>
        <dbReference type="ARBA" id="ARBA00022538"/>
    </source>
</evidence>
<evidence type="ECO:0000256" key="7">
    <source>
        <dbReference type="ARBA" id="ARBA00022958"/>
    </source>
</evidence>
<keyword evidence="3" id="KW-0633">Potassium transport</keyword>
<dbReference type="PROSITE" id="PS50042">
    <property type="entry name" value="CNMP_BINDING_3"/>
    <property type="match status" value="1"/>
</dbReference>
<dbReference type="EMBL" id="BNCI01000002">
    <property type="protein sequence ID" value="GHF27127.1"/>
    <property type="molecule type" value="Genomic_DNA"/>
</dbReference>
<dbReference type="InterPro" id="IPR028325">
    <property type="entry name" value="VG_K_chnl"/>
</dbReference>
<evidence type="ECO:0000256" key="5">
    <source>
        <dbReference type="ARBA" id="ARBA00022826"/>
    </source>
</evidence>
<evidence type="ECO:0000256" key="11">
    <source>
        <dbReference type="ARBA" id="ARBA00023303"/>
    </source>
</evidence>
<dbReference type="Proteomes" id="UP000630923">
    <property type="component" value="Unassembled WGS sequence"/>
</dbReference>
<accession>A0A919AV53</accession>
<evidence type="ECO:0000313" key="15">
    <source>
        <dbReference type="Proteomes" id="UP000630923"/>
    </source>
</evidence>
<dbReference type="InterPro" id="IPR005821">
    <property type="entry name" value="Ion_trans_dom"/>
</dbReference>
<name>A0A919AV53_9PROT</name>
<keyword evidence="4 12" id="KW-0812">Transmembrane</keyword>
<feature type="transmembrane region" description="Helical" evidence="12">
    <location>
        <begin position="229"/>
        <end position="250"/>
    </location>
</feature>
<dbReference type="InterPro" id="IPR027359">
    <property type="entry name" value="Volt_channel_dom_sf"/>
</dbReference>
<dbReference type="SMART" id="SM00100">
    <property type="entry name" value="cNMP"/>
    <property type="match status" value="1"/>
</dbReference>
<dbReference type="Gene3D" id="1.20.120.350">
    <property type="entry name" value="Voltage-gated potassium channels. Chain C"/>
    <property type="match status" value="1"/>
</dbReference>
<dbReference type="AlphaFoldDB" id="A0A919AV53"/>
<proteinExistence type="predicted"/>
<reference evidence="14" key="1">
    <citation type="journal article" date="2014" name="Int. J. Syst. Evol. Microbiol.">
        <title>Complete genome sequence of Corynebacterium casei LMG S-19264T (=DSM 44701T), isolated from a smear-ripened cheese.</title>
        <authorList>
            <consortium name="US DOE Joint Genome Institute (JGI-PGF)"/>
            <person name="Walter F."/>
            <person name="Albersmeier A."/>
            <person name="Kalinowski J."/>
            <person name="Ruckert C."/>
        </authorList>
    </citation>
    <scope>NUCLEOTIDE SEQUENCE</scope>
    <source>
        <strain evidence="14">KCTC 42590</strain>
    </source>
</reference>
<protein>
    <submittedName>
        <fullName evidence="14">Cyclic nucleotide-binding protein</fullName>
    </submittedName>
</protein>
<comment type="subcellular location">
    <subcellularLocation>
        <location evidence="1">Membrane</location>
        <topology evidence="1">Multi-pass membrane protein</topology>
    </subcellularLocation>
</comment>
<evidence type="ECO:0000256" key="9">
    <source>
        <dbReference type="ARBA" id="ARBA00023065"/>
    </source>
</evidence>
<keyword evidence="5" id="KW-0631">Potassium channel</keyword>
<feature type="transmembrane region" description="Helical" evidence="12">
    <location>
        <begin position="198"/>
        <end position="217"/>
    </location>
</feature>
<dbReference type="GO" id="GO:0001508">
    <property type="term" value="P:action potential"/>
    <property type="evidence" value="ECO:0007669"/>
    <property type="project" value="TreeGrafter"/>
</dbReference>
<evidence type="ECO:0000256" key="2">
    <source>
        <dbReference type="ARBA" id="ARBA00022448"/>
    </source>
</evidence>
<feature type="transmembrane region" description="Helical" evidence="12">
    <location>
        <begin position="68"/>
        <end position="87"/>
    </location>
</feature>
<keyword evidence="2" id="KW-0813">Transport</keyword>
<sequence length="416" mass="46724">MSLQQVDKTLSLKDIRRKTYDFLEMGSFAGPVAGLFEWFMVFLILSNIVVVALESVPHIWEAHEQTFWYFEVFSVTVFSADYLVRLWSCVEREALVADQNWKSRVKYIFTPMAIVDLAAILPFFLWTLFTADLRFLRVFRLLRLLKLVRYSPGVLSLVRVVYAERRALVAALIIMVGLLFFSASLMHYIEGEAQPNEFGSIPSSLWFSLATLTTIGYGDVVPVTTAGKIVGGLFMIFGLAFYAIPIGIIASGFSNEVHRKEFVVSRSVILATGLFHKLPPTQMHELGVRMRTMESSVGTVLAHRQDEANGLFILISGQATAYFHQRSIPLQPGDFFGEVGFLSDAGRQATVVSRTKCKVLWLESPDLHLFLSMNADIGEQLMESARVRILEMVDGGHLSSDESQELLTVLDAKLSR</sequence>
<keyword evidence="8 12" id="KW-1133">Transmembrane helix</keyword>
<dbReference type="PANTHER" id="PTHR11537:SF254">
    <property type="entry name" value="POTASSIUM VOLTAGE-GATED CHANNEL PROTEIN SHAB"/>
    <property type="match status" value="1"/>
</dbReference>
<dbReference type="InterPro" id="IPR014710">
    <property type="entry name" value="RmlC-like_jellyroll"/>
</dbReference>
<keyword evidence="11" id="KW-0407">Ion channel</keyword>
<evidence type="ECO:0000256" key="4">
    <source>
        <dbReference type="ARBA" id="ARBA00022692"/>
    </source>
</evidence>
<evidence type="ECO:0000256" key="10">
    <source>
        <dbReference type="ARBA" id="ARBA00023136"/>
    </source>
</evidence>
<dbReference type="SUPFAM" id="SSF51206">
    <property type="entry name" value="cAMP-binding domain-like"/>
    <property type="match status" value="1"/>
</dbReference>
<dbReference type="InterPro" id="IPR018490">
    <property type="entry name" value="cNMP-bd_dom_sf"/>
</dbReference>
<organism evidence="14 15">
    <name type="scientific">Kordiimonas sediminis</name>
    <dbReference type="NCBI Taxonomy" id="1735581"/>
    <lineage>
        <taxon>Bacteria</taxon>
        <taxon>Pseudomonadati</taxon>
        <taxon>Pseudomonadota</taxon>
        <taxon>Alphaproteobacteria</taxon>
        <taxon>Kordiimonadales</taxon>
        <taxon>Kordiimonadaceae</taxon>
        <taxon>Kordiimonas</taxon>
    </lineage>
</organism>
<keyword evidence="9" id="KW-0406">Ion transport</keyword>
<feature type="transmembrane region" description="Helical" evidence="12">
    <location>
        <begin position="168"/>
        <end position="186"/>
    </location>
</feature>
<evidence type="ECO:0000256" key="1">
    <source>
        <dbReference type="ARBA" id="ARBA00004141"/>
    </source>
</evidence>
<dbReference type="Pfam" id="PF00520">
    <property type="entry name" value="Ion_trans"/>
    <property type="match status" value="1"/>
</dbReference>
<dbReference type="GO" id="GO:0008076">
    <property type="term" value="C:voltage-gated potassium channel complex"/>
    <property type="evidence" value="ECO:0007669"/>
    <property type="project" value="InterPro"/>
</dbReference>
<evidence type="ECO:0000256" key="8">
    <source>
        <dbReference type="ARBA" id="ARBA00022989"/>
    </source>
</evidence>
<dbReference type="Gene3D" id="1.10.287.70">
    <property type="match status" value="1"/>
</dbReference>
<evidence type="ECO:0000259" key="13">
    <source>
        <dbReference type="PROSITE" id="PS50042"/>
    </source>
</evidence>